<dbReference type="Proteomes" id="UP000006241">
    <property type="component" value="Unassembled WGS sequence"/>
</dbReference>
<dbReference type="HOGENOM" id="CLU_2652618_0_0_10"/>
<sequence length="76" mass="8823">MFVQIVVKTTPININDLYAEITKRIQNKSFSRKRHKDDSEFLLSRPPIFAEKIGSANTEKINKPQFPFQITMLLGE</sequence>
<evidence type="ECO:0000313" key="1">
    <source>
        <dbReference type="EMBL" id="EEI89492.1"/>
    </source>
</evidence>
<protein>
    <submittedName>
        <fullName evidence="1">Uncharacterized protein</fullName>
    </submittedName>
</protein>
<gene>
    <name evidence="1" type="ORF">HMPREF0765_4914</name>
</gene>
<dbReference type="EMBL" id="ACHB01000111">
    <property type="protein sequence ID" value="EEI89492.1"/>
    <property type="molecule type" value="Genomic_DNA"/>
</dbReference>
<evidence type="ECO:0000313" key="2">
    <source>
        <dbReference type="Proteomes" id="UP000006241"/>
    </source>
</evidence>
<proteinExistence type="predicted"/>
<name>C2G5Q8_SPHSI</name>
<accession>C2G5Q8</accession>
<reference evidence="1 2" key="1">
    <citation type="submission" date="2009-01" db="EMBL/GenBank/DDBJ databases">
        <authorList>
            <person name="Qin X."/>
            <person name="Bachman B."/>
            <person name="Battles P."/>
            <person name="Bell A."/>
            <person name="Bess C."/>
            <person name="Bickham C."/>
            <person name="Chaboub L."/>
            <person name="Chen D."/>
            <person name="Coyle M."/>
            <person name="Deiros D.R."/>
            <person name="Dinh H."/>
            <person name="Forbes L."/>
            <person name="Fowler G."/>
            <person name="Francisco L."/>
            <person name="Fu Q."/>
            <person name="Gubbala S."/>
            <person name="Hale W."/>
            <person name="Han Y."/>
            <person name="Hemphill L."/>
            <person name="Highlander S.K."/>
            <person name="Hirani K."/>
            <person name="Hogues M."/>
            <person name="Jackson L."/>
            <person name="Jakkamsetti A."/>
            <person name="Javaid M."/>
            <person name="Jiang H."/>
            <person name="Korchina V."/>
            <person name="Kovar C."/>
            <person name="Lara F."/>
            <person name="Lee S."/>
            <person name="Mata R."/>
            <person name="Mathew T."/>
            <person name="Moen C."/>
            <person name="Morales K."/>
            <person name="Munidasa M."/>
            <person name="Nazareth L."/>
            <person name="Ngo R."/>
            <person name="Nguyen L."/>
            <person name="Okwuonu G."/>
            <person name="Ongeri F."/>
            <person name="Patil S."/>
            <person name="Petrosino J."/>
            <person name="Pham C."/>
            <person name="Pham P."/>
            <person name="Pu L.-L."/>
            <person name="Puazo M."/>
            <person name="Raj R."/>
            <person name="Reid J."/>
            <person name="Rouhana J."/>
            <person name="Saada N."/>
            <person name="Shang Y."/>
            <person name="Simmons D."/>
            <person name="Thornton R."/>
            <person name="Warren J."/>
            <person name="Weissenberger G."/>
            <person name="Zhang J."/>
            <person name="Zhang L."/>
            <person name="Zhou C."/>
            <person name="Zhu D."/>
            <person name="Muzny D."/>
            <person name="Worley K."/>
            <person name="Gibbs R."/>
        </authorList>
    </citation>
    <scope>NUCLEOTIDE SEQUENCE [LARGE SCALE GENOMIC DNA]</scope>
    <source>
        <strain evidence="1 2">ATCC 33300</strain>
    </source>
</reference>
<dbReference type="AlphaFoldDB" id="C2G5Q8"/>
<comment type="caution">
    <text evidence="1">The sequence shown here is derived from an EMBL/GenBank/DDBJ whole genome shotgun (WGS) entry which is preliminary data.</text>
</comment>
<organism evidence="1 2">
    <name type="scientific">Sphingobacterium spiritivorum ATCC 33300</name>
    <dbReference type="NCBI Taxonomy" id="525372"/>
    <lineage>
        <taxon>Bacteria</taxon>
        <taxon>Pseudomonadati</taxon>
        <taxon>Bacteroidota</taxon>
        <taxon>Sphingobacteriia</taxon>
        <taxon>Sphingobacteriales</taxon>
        <taxon>Sphingobacteriaceae</taxon>
        <taxon>Sphingobacterium</taxon>
    </lineage>
</organism>